<dbReference type="AlphaFoldDB" id="D7D964"/>
<proteinExistence type="inferred from homology"/>
<feature type="binding site" evidence="4">
    <location>
        <position position="99"/>
    </location>
    <ligand>
        <name>substrate</name>
    </ligand>
</feature>
<dbReference type="GeneID" id="9234500"/>
<dbReference type="PROSITE" id="PS01066">
    <property type="entry name" value="UPP_SYNTHASE"/>
    <property type="match status" value="1"/>
</dbReference>
<dbReference type="InterPro" id="IPR036424">
    <property type="entry name" value="UPP_synth-like_sf"/>
</dbReference>
<dbReference type="OrthoDB" id="8293at2157"/>
<dbReference type="EC" id="2.5.1.89" evidence="4"/>
<keyword evidence="2 4" id="KW-0479">Metal-binding</keyword>
<evidence type="ECO:0000256" key="1">
    <source>
        <dbReference type="ARBA" id="ARBA00022679"/>
    </source>
</evidence>
<feature type="binding site" evidence="4">
    <location>
        <position position="64"/>
    </location>
    <ligand>
        <name>substrate</name>
    </ligand>
</feature>
<dbReference type="STRING" id="591019.Shell_1211"/>
<dbReference type="NCBIfam" id="TIGR00055">
    <property type="entry name" value="uppS"/>
    <property type="match status" value="1"/>
</dbReference>
<gene>
    <name evidence="4" type="primary">uppS</name>
    <name evidence="5" type="ordered locus">Shell_1211</name>
</gene>
<evidence type="ECO:0000256" key="4">
    <source>
        <dbReference type="HAMAP-Rule" id="MF_01139"/>
    </source>
</evidence>
<dbReference type="PANTHER" id="PTHR10291">
    <property type="entry name" value="DEHYDRODOLICHYL DIPHOSPHATE SYNTHASE FAMILY MEMBER"/>
    <property type="match status" value="1"/>
</dbReference>
<keyword evidence="1 4" id="KW-0808">Transferase</keyword>
<dbReference type="FunFam" id="3.40.1180.10:FF:000003">
    <property type="entry name" value="Isoprenyl transferase 2"/>
    <property type="match status" value="1"/>
</dbReference>
<dbReference type="EMBL" id="CP002051">
    <property type="protein sequence ID" value="ADI32310.1"/>
    <property type="molecule type" value="Genomic_DNA"/>
</dbReference>
<reference evidence="6" key="1">
    <citation type="submission" date="2010-05" db="EMBL/GenBank/DDBJ databases">
        <title>Complete sequence of Staphylothermus hellenicus DSM 12710.</title>
        <authorList>
            <consortium name="US DOE Joint Genome Institute"/>
            <person name="Lucas S."/>
            <person name="Copeland A."/>
            <person name="Lapidus A."/>
            <person name="Cheng J.-F."/>
            <person name="Bruce D."/>
            <person name="Goodwin L."/>
            <person name="Pitluck S."/>
            <person name="Davenport K."/>
            <person name="Detter J.C."/>
            <person name="Han C."/>
            <person name="Tapia R."/>
            <person name="Larimer F."/>
            <person name="Land M."/>
            <person name="Hauser L."/>
            <person name="Kyrpides N."/>
            <person name="Mikhailova N."/>
            <person name="Anderson I.J."/>
            <person name="Woyke T."/>
        </authorList>
    </citation>
    <scope>NUCLEOTIDE SEQUENCE [LARGE SCALE GENOMIC DNA]</scope>
    <source>
        <strain evidence="6">DSM 12710 / JCM 10830 / BK20S6-10-b1 / P8</strain>
    </source>
</reference>
<evidence type="ECO:0000256" key="2">
    <source>
        <dbReference type="ARBA" id="ARBA00022723"/>
    </source>
</evidence>
<organism evidence="5 6">
    <name type="scientific">Staphylothermus hellenicus (strain DSM 12710 / JCM 10830 / BK20S6-10-b1 / P8)</name>
    <dbReference type="NCBI Taxonomy" id="591019"/>
    <lineage>
        <taxon>Archaea</taxon>
        <taxon>Thermoproteota</taxon>
        <taxon>Thermoprotei</taxon>
        <taxon>Desulfurococcales</taxon>
        <taxon>Desulfurococcaceae</taxon>
        <taxon>Staphylothermus</taxon>
    </lineage>
</organism>
<dbReference type="HAMAP" id="MF_01139">
    <property type="entry name" value="ISPT"/>
    <property type="match status" value="1"/>
</dbReference>
<dbReference type="eggNOG" id="arCOG01532">
    <property type="taxonomic scope" value="Archaea"/>
</dbReference>
<evidence type="ECO:0000313" key="5">
    <source>
        <dbReference type="EMBL" id="ADI32310.1"/>
    </source>
</evidence>
<keyword evidence="3 4" id="KW-0460">Magnesium</keyword>
<dbReference type="CDD" id="cd00475">
    <property type="entry name" value="Cis_IPPS"/>
    <property type="match status" value="1"/>
</dbReference>
<comment type="cofactor">
    <cofactor evidence="4">
        <name>Mg(2+)</name>
        <dbReference type="ChEBI" id="CHEBI:18420"/>
    </cofactor>
    <text evidence="4">Binds 2 magnesium ions per subunit.</text>
</comment>
<dbReference type="GO" id="GO:0000287">
    <property type="term" value="F:magnesium ion binding"/>
    <property type="evidence" value="ECO:0007669"/>
    <property type="project" value="UniProtKB-UniRule"/>
</dbReference>
<feature type="binding site" evidence="4">
    <location>
        <begin position="92"/>
        <end position="94"/>
    </location>
    <ligand>
        <name>substrate</name>
    </ligand>
</feature>
<accession>D7D964</accession>
<protein>
    <recommendedName>
        <fullName evidence="4">Tritrans,polycis-undecaprenyl-diphosphate synthase (geranylgeranyl-diphosphate specific)</fullName>
        <ecNumber evidence="4">2.5.1.89</ecNumber>
    </recommendedName>
    <alternativeName>
        <fullName evidence="4">Undecaprenyl diphosphate synthase</fullName>
        <shortName evidence="4">UDS</shortName>
    </alternativeName>
    <alternativeName>
        <fullName evidence="4">Undecaprenyl pyrophosphate synthase</fullName>
        <shortName evidence="4">UPP synthase</shortName>
    </alternativeName>
</protein>
<feature type="binding site" evidence="4">
    <location>
        <position position="52"/>
    </location>
    <ligand>
        <name>substrate</name>
    </ligand>
</feature>
<dbReference type="SUPFAM" id="SSF64005">
    <property type="entry name" value="Undecaprenyl diphosphate synthase"/>
    <property type="match status" value="1"/>
</dbReference>
<comment type="similarity">
    <text evidence="4">Belongs to the UPP synthase family.</text>
</comment>
<dbReference type="InterPro" id="IPR018520">
    <property type="entry name" value="UPP_synth-like_CS"/>
</dbReference>
<keyword evidence="6" id="KW-1185">Reference proteome</keyword>
<dbReference type="HOGENOM" id="CLU_038505_2_0_2"/>
<dbReference type="Proteomes" id="UP000002573">
    <property type="component" value="Chromosome"/>
</dbReference>
<feature type="binding site" evidence="4">
    <location>
        <position position="47"/>
    </location>
    <ligand>
        <name>Mg(2+)</name>
        <dbReference type="ChEBI" id="CHEBI:18420"/>
    </ligand>
</feature>
<evidence type="ECO:0000256" key="3">
    <source>
        <dbReference type="ARBA" id="ARBA00022842"/>
    </source>
</evidence>
<dbReference type="GO" id="GO:0016094">
    <property type="term" value="P:polyprenol biosynthetic process"/>
    <property type="evidence" value="ECO:0007669"/>
    <property type="project" value="TreeGrafter"/>
</dbReference>
<comment type="subunit">
    <text evidence="4">Homodimer.</text>
</comment>
<feature type="binding site" evidence="4">
    <location>
        <begin position="224"/>
        <end position="226"/>
    </location>
    <ligand>
        <name>substrate</name>
    </ligand>
</feature>
<name>D7D964_STAHD</name>
<dbReference type="KEGG" id="shc:Shell_1211"/>
<sequence length="269" mass="32403">MDRIRINRGIFSVSKFLMRPIYKIYEKMLWLQIKNGPFPAHIGIIPDGNRRWAKRSGFDPKQGHEYGYQRIKDALNWIWELNIRYVTLYAMSSENCLYRPLDERRHLFNIVKKGLQELINMPEIHEKKIQIKVFGRLELVPKDIVELAHKIEEQTKHYKEYRLNIALCYGGRQEILEAVRKIVKDAQSGKINPENIDEETFSRYLYTNGCPDPDLIIRTSGEVRISNFLLWQSAYSELYFCEAYWPEFRKIDFWRAIRSYQRRERRYGR</sequence>
<feature type="binding site" evidence="4">
    <location>
        <position position="218"/>
    </location>
    <ligand>
        <name>substrate</name>
    </ligand>
</feature>
<dbReference type="Gene3D" id="3.40.1180.10">
    <property type="entry name" value="Decaprenyl diphosphate synthase-like"/>
    <property type="match status" value="1"/>
</dbReference>
<dbReference type="GO" id="GO:0045547">
    <property type="term" value="F:ditrans,polycis-polyprenyl diphosphate synthase [(2E,6E)-farnesyl diphosphate specific] activity"/>
    <property type="evidence" value="ECO:0007669"/>
    <property type="project" value="TreeGrafter"/>
</dbReference>
<comment type="function">
    <text evidence="4">Catalyzes the sequential condensation of isopentenyl diphosphate (IPP) with geranylgeranyl diphosphate (GGPP) to yield (2Z,6Z,10Z,14Z,18Z,22Z,26Z,30E,34E,38E)-undecaprenyl diphosphate (tritrans,heptacis-UPP). It is probably the precursor of glycosyl carrier lipids.</text>
</comment>
<dbReference type="InterPro" id="IPR001441">
    <property type="entry name" value="UPP_synth-like"/>
</dbReference>
<comment type="caution">
    <text evidence="4">Lacks conserved residue(s) required for the propagation of feature annotation.</text>
</comment>
<dbReference type="RefSeq" id="WP_013143508.1">
    <property type="nucleotide sequence ID" value="NC_014205.1"/>
</dbReference>
<dbReference type="PANTHER" id="PTHR10291:SF43">
    <property type="entry name" value="DEHYDRODOLICHYL DIPHOSPHATE SYNTHASE COMPLEX SUBUNIT DHDDS"/>
    <property type="match status" value="1"/>
</dbReference>
<evidence type="ECO:0000313" key="6">
    <source>
        <dbReference type="Proteomes" id="UP000002573"/>
    </source>
</evidence>
<feature type="active site" description="Proton acceptor" evidence="4">
    <location>
        <position position="95"/>
    </location>
</feature>
<feature type="binding site" evidence="4">
    <location>
        <begin position="48"/>
        <end position="51"/>
    </location>
    <ligand>
        <name>substrate</name>
    </ligand>
</feature>
<reference evidence="5 6" key="2">
    <citation type="journal article" date="2011" name="Stand. Genomic Sci.">
        <title>Complete genome sequence of Staphylothermus hellenicus P8.</title>
        <authorList>
            <person name="Anderson I."/>
            <person name="Wirth R."/>
            <person name="Lucas S."/>
            <person name="Copeland A."/>
            <person name="Lapidus A."/>
            <person name="Cheng J.F."/>
            <person name="Goodwin L."/>
            <person name="Pitluck S."/>
            <person name="Davenport K."/>
            <person name="Detter J.C."/>
            <person name="Han C."/>
            <person name="Tapia R."/>
            <person name="Land M."/>
            <person name="Hauser L."/>
            <person name="Pati A."/>
            <person name="Mikhailova N."/>
            <person name="Woyke T."/>
            <person name="Klenk H.P."/>
            <person name="Kyrpides N."/>
            <person name="Ivanova N."/>
        </authorList>
    </citation>
    <scope>NUCLEOTIDE SEQUENCE [LARGE SCALE GENOMIC DNA]</scope>
    <source>
        <strain evidence="6">DSM 12710 / JCM 10830 / BK20S6-10-b1 / P8</strain>
    </source>
</reference>
<dbReference type="Pfam" id="PF01255">
    <property type="entry name" value="Prenyltransf"/>
    <property type="match status" value="1"/>
</dbReference>
<feature type="binding site" evidence="4">
    <location>
        <position position="237"/>
    </location>
    <ligand>
        <name>Mg(2+)</name>
        <dbReference type="ChEBI" id="CHEBI:18420"/>
    </ligand>
</feature>
<comment type="catalytic activity">
    <reaction evidence="4">
        <text>geranylgeranyl diphosphate + 7 isopentenyl diphosphate = tri-trans,hepta-cis-undecaprenyl diphosphate + 7 diphosphate</text>
        <dbReference type="Rhea" id="RHEA:27622"/>
        <dbReference type="ChEBI" id="CHEBI:33019"/>
        <dbReference type="ChEBI" id="CHEBI:57533"/>
        <dbReference type="ChEBI" id="CHEBI:60388"/>
        <dbReference type="ChEBI" id="CHEBI:128769"/>
        <dbReference type="EC" id="2.5.1.89"/>
    </reaction>
</comment>
<feature type="active site" evidence="4">
    <location>
        <position position="47"/>
    </location>
</feature>